<dbReference type="AlphaFoldDB" id="A0A2N3VLM6"/>
<dbReference type="GO" id="GO:0003700">
    <property type="term" value="F:DNA-binding transcription factor activity"/>
    <property type="evidence" value="ECO:0007669"/>
    <property type="project" value="InterPro"/>
</dbReference>
<evidence type="ECO:0000313" key="3">
    <source>
        <dbReference type="EMBL" id="PKV82527.1"/>
    </source>
</evidence>
<dbReference type="GO" id="GO:0003677">
    <property type="term" value="F:DNA binding"/>
    <property type="evidence" value="ECO:0007669"/>
    <property type="project" value="UniProtKB-KW"/>
</dbReference>
<dbReference type="Proteomes" id="UP000233766">
    <property type="component" value="Unassembled WGS sequence"/>
</dbReference>
<dbReference type="SMART" id="SM00422">
    <property type="entry name" value="HTH_MERR"/>
    <property type="match status" value="1"/>
</dbReference>
<organism evidence="3 4">
    <name type="scientific">Nocardia fluminea</name>
    <dbReference type="NCBI Taxonomy" id="134984"/>
    <lineage>
        <taxon>Bacteria</taxon>
        <taxon>Bacillati</taxon>
        <taxon>Actinomycetota</taxon>
        <taxon>Actinomycetes</taxon>
        <taxon>Mycobacteriales</taxon>
        <taxon>Nocardiaceae</taxon>
        <taxon>Nocardia</taxon>
    </lineage>
</organism>
<feature type="domain" description="HTH merR-type" evidence="2">
    <location>
        <begin position="21"/>
        <end position="89"/>
    </location>
</feature>
<dbReference type="Gene3D" id="1.10.1660.10">
    <property type="match status" value="1"/>
</dbReference>
<reference evidence="3 4" key="1">
    <citation type="submission" date="2017-12" db="EMBL/GenBank/DDBJ databases">
        <title>Sequencing the genomes of 1000 Actinobacteria strains.</title>
        <authorList>
            <person name="Klenk H.-P."/>
        </authorList>
    </citation>
    <scope>NUCLEOTIDE SEQUENCE [LARGE SCALE GENOMIC DNA]</scope>
    <source>
        <strain evidence="3 4">DSM 44489</strain>
    </source>
</reference>
<evidence type="ECO:0000256" key="1">
    <source>
        <dbReference type="ARBA" id="ARBA00023125"/>
    </source>
</evidence>
<dbReference type="InterPro" id="IPR000551">
    <property type="entry name" value="MerR-type_HTH_dom"/>
</dbReference>
<comment type="caution">
    <text evidence="3">The sequence shown here is derived from an EMBL/GenBank/DDBJ whole genome shotgun (WGS) entry which is preliminary data.</text>
</comment>
<protein>
    <submittedName>
        <fullName evidence="3">MerR-like DNA binding protein</fullName>
    </submittedName>
</protein>
<evidence type="ECO:0000259" key="2">
    <source>
        <dbReference type="PROSITE" id="PS50937"/>
    </source>
</evidence>
<evidence type="ECO:0000313" key="4">
    <source>
        <dbReference type="Proteomes" id="UP000233766"/>
    </source>
</evidence>
<keyword evidence="4" id="KW-1185">Reference proteome</keyword>
<dbReference type="InterPro" id="IPR009061">
    <property type="entry name" value="DNA-bd_dom_put_sf"/>
</dbReference>
<dbReference type="CDD" id="cd00592">
    <property type="entry name" value="HTH_MerR-like"/>
    <property type="match status" value="1"/>
</dbReference>
<dbReference type="SUPFAM" id="SSF46955">
    <property type="entry name" value="Putative DNA-binding domain"/>
    <property type="match status" value="1"/>
</dbReference>
<dbReference type="PROSITE" id="PS50937">
    <property type="entry name" value="HTH_MERR_2"/>
    <property type="match status" value="1"/>
</dbReference>
<proteinExistence type="predicted"/>
<name>A0A2N3VLM6_9NOCA</name>
<dbReference type="EMBL" id="PJMW01000002">
    <property type="protein sequence ID" value="PKV82527.1"/>
    <property type="molecule type" value="Genomic_DNA"/>
</dbReference>
<dbReference type="PANTHER" id="PTHR30204">
    <property type="entry name" value="REDOX-CYCLING DRUG-SENSING TRANSCRIPTIONAL ACTIVATOR SOXR"/>
    <property type="match status" value="1"/>
</dbReference>
<dbReference type="PANTHER" id="PTHR30204:SF93">
    <property type="entry name" value="HTH MERR-TYPE DOMAIN-CONTAINING PROTEIN"/>
    <property type="match status" value="1"/>
</dbReference>
<dbReference type="InterPro" id="IPR047057">
    <property type="entry name" value="MerR_fam"/>
</dbReference>
<sequence length="255" mass="27443">MATARAVNVGAEPPYAGRVARYTRAELADVSGVASRTIRYYHSLGVLPKPGRAGKEVVYTDEHLDRLRDIVAMQARGLRLDAIREVFDTEPQAGDWRTLFDPRAGQSIERSSFLDDAEIAAMLGERGTDVLAELAAAGYLERRGQRWFVADPTMFKAALVLYDVGIDVTLSGALRTLIQSRIADLADEVVGTVREAAGTGYGGEGVSVDLSRFRDRLLAMAFAVGGATLAAEIERAAAEDDTAARRDPARAASGR</sequence>
<keyword evidence="1" id="KW-0238">DNA-binding</keyword>
<dbReference type="Pfam" id="PF13411">
    <property type="entry name" value="MerR_1"/>
    <property type="match status" value="1"/>
</dbReference>
<gene>
    <name evidence="3" type="ORF">ATK86_7017</name>
</gene>
<accession>A0A2N3VLM6</accession>